<keyword evidence="2" id="KW-0472">Membrane</keyword>
<accession>A0A811KPB4</accession>
<feature type="region of interest" description="Disordered" evidence="1">
    <location>
        <begin position="53"/>
        <end position="124"/>
    </location>
</feature>
<feature type="transmembrane region" description="Helical" evidence="2">
    <location>
        <begin position="279"/>
        <end position="302"/>
    </location>
</feature>
<evidence type="ECO:0000256" key="2">
    <source>
        <dbReference type="SAM" id="Phobius"/>
    </source>
</evidence>
<feature type="compositionally biased region" description="Polar residues" evidence="1">
    <location>
        <begin position="54"/>
        <end position="72"/>
    </location>
</feature>
<dbReference type="EMBL" id="CAJFDH010000003">
    <property type="protein sequence ID" value="CAD5217161.1"/>
    <property type="molecule type" value="Genomic_DNA"/>
</dbReference>
<feature type="transmembrane region" description="Helical" evidence="2">
    <location>
        <begin position="252"/>
        <end position="273"/>
    </location>
</feature>
<evidence type="ECO:0000313" key="4">
    <source>
        <dbReference type="Proteomes" id="UP000614601"/>
    </source>
</evidence>
<sequence length="556" mass="63044">MNHNKRTHLTFFDEFRLKFQAFWYCNYFHGLLVEWNLWFVKCKMSKPEDVTVHPLQTSENDSEGTASSQSLNGLPLELQSPDNAVPELSTTTTSDILRPSTTVTPTGLHTTSATTTTSTTSTTTTTPVALTVPTVIFSTEPNVELCDNGLPDIGLLDTELSDVQLPDNSLPYNQPRLQPLPYELIPSCPQYDELYPPTSKYNCNFKILGFLTKIEIEKQASVATEAGLPSVVRFRGKDYNYPAMVGRMELTAIFKALSVINFFSVLYLLAVLTNSRVDYLNILVLNALFLLISAVIFANTAFSKRKNNLENDPVISFTWIFISLAFTIHNVLSDKSSLTFNIILLIFHVSNYIYITNVSSYTNVKYCWLSKPSVIDSTTYFTPLDQDYFYWHEIFSFKGLGIREKLNIHGYSNCFMNIAFVGVSGLYYGRNIEYKASFNDVVFGIWSVLAINCMSELRTYTYQDTTRFKYSMLYIAVFQFIPIITSRSIDVALPALVPLFIAMVIAWQNIVFYAMLARFYELTTNQYEMATFNVPAAAYGTMNNITRSNNTNSGDR</sequence>
<dbReference type="Proteomes" id="UP000614601">
    <property type="component" value="Unassembled WGS sequence"/>
</dbReference>
<feature type="transmembrane region" description="Helical" evidence="2">
    <location>
        <begin position="338"/>
        <end position="355"/>
    </location>
</feature>
<dbReference type="Proteomes" id="UP000783686">
    <property type="component" value="Unassembled WGS sequence"/>
</dbReference>
<feature type="transmembrane region" description="Helical" evidence="2">
    <location>
        <begin position="495"/>
        <end position="516"/>
    </location>
</feature>
<name>A0A811KPB4_9BILA</name>
<evidence type="ECO:0000313" key="3">
    <source>
        <dbReference type="EMBL" id="CAD5217161.1"/>
    </source>
</evidence>
<dbReference type="OrthoDB" id="10597888at2759"/>
<keyword evidence="4" id="KW-1185">Reference proteome</keyword>
<gene>
    <name evidence="3" type="ORF">BOKJ2_LOCUS6949</name>
</gene>
<reference evidence="3" key="1">
    <citation type="submission" date="2020-09" db="EMBL/GenBank/DDBJ databases">
        <authorList>
            <person name="Kikuchi T."/>
        </authorList>
    </citation>
    <scope>NUCLEOTIDE SEQUENCE</scope>
    <source>
        <strain evidence="3">SH1</strain>
    </source>
</reference>
<feature type="transmembrane region" description="Helical" evidence="2">
    <location>
        <begin position="408"/>
        <end position="429"/>
    </location>
</feature>
<feature type="compositionally biased region" description="Low complexity" evidence="1">
    <location>
        <begin position="104"/>
        <end position="124"/>
    </location>
</feature>
<feature type="transmembrane region" description="Helical" evidence="2">
    <location>
        <begin position="314"/>
        <end position="332"/>
    </location>
</feature>
<keyword evidence="2" id="KW-0812">Transmembrane</keyword>
<dbReference type="AlphaFoldDB" id="A0A811KPB4"/>
<keyword evidence="2" id="KW-1133">Transmembrane helix</keyword>
<feature type="transmembrane region" description="Helical" evidence="2">
    <location>
        <begin position="472"/>
        <end position="489"/>
    </location>
</feature>
<feature type="compositionally biased region" description="Polar residues" evidence="1">
    <location>
        <begin position="88"/>
        <end position="103"/>
    </location>
</feature>
<protein>
    <submittedName>
        <fullName evidence="3">Uncharacterized protein</fullName>
    </submittedName>
</protein>
<organism evidence="3 4">
    <name type="scientific">Bursaphelenchus okinawaensis</name>
    <dbReference type="NCBI Taxonomy" id="465554"/>
    <lineage>
        <taxon>Eukaryota</taxon>
        <taxon>Metazoa</taxon>
        <taxon>Ecdysozoa</taxon>
        <taxon>Nematoda</taxon>
        <taxon>Chromadorea</taxon>
        <taxon>Rhabditida</taxon>
        <taxon>Tylenchina</taxon>
        <taxon>Tylenchomorpha</taxon>
        <taxon>Aphelenchoidea</taxon>
        <taxon>Aphelenchoididae</taxon>
        <taxon>Bursaphelenchus</taxon>
    </lineage>
</organism>
<evidence type="ECO:0000256" key="1">
    <source>
        <dbReference type="SAM" id="MobiDB-lite"/>
    </source>
</evidence>
<comment type="caution">
    <text evidence="3">The sequence shown here is derived from an EMBL/GenBank/DDBJ whole genome shotgun (WGS) entry which is preliminary data.</text>
</comment>
<proteinExistence type="predicted"/>
<dbReference type="EMBL" id="CAJFCW020000003">
    <property type="protein sequence ID" value="CAG9107229.1"/>
    <property type="molecule type" value="Genomic_DNA"/>
</dbReference>